<reference evidence="1 2" key="1">
    <citation type="submission" date="2018-02" db="EMBL/GenBank/DDBJ databases">
        <authorList>
            <person name="Rodrigo-Torres L."/>
            <person name="Arahal R. D."/>
            <person name="Lucena T."/>
        </authorList>
    </citation>
    <scope>NUCLEOTIDE SEQUENCE [LARGE SCALE GENOMIC DNA]</scope>
    <source>
        <strain evidence="1 2">CECT 9267</strain>
    </source>
</reference>
<sequence>MNHRQRAIKQSMYRDKYPYYRRVEFGLNMAKVLRYMKRPKRANQISWHKSNKGW</sequence>
<protein>
    <submittedName>
        <fullName evidence="1">Uncharacterized protein</fullName>
    </submittedName>
</protein>
<name>A0AAE8J3H3_LATSK</name>
<accession>A0AAE8J3H3</accession>
<dbReference type="Proteomes" id="UP000239650">
    <property type="component" value="Unassembled WGS sequence"/>
</dbReference>
<comment type="caution">
    <text evidence="1">The sequence shown here is derived from an EMBL/GenBank/DDBJ whole genome shotgun (WGS) entry which is preliminary data.</text>
</comment>
<evidence type="ECO:0000313" key="1">
    <source>
        <dbReference type="EMBL" id="SPE18679.1"/>
    </source>
</evidence>
<evidence type="ECO:0000313" key="2">
    <source>
        <dbReference type="Proteomes" id="UP000239650"/>
    </source>
</evidence>
<proteinExistence type="predicted"/>
<dbReference type="EMBL" id="OKRC01000001">
    <property type="protein sequence ID" value="SPE18679.1"/>
    <property type="molecule type" value="Genomic_DNA"/>
</dbReference>
<gene>
    <name evidence="1" type="ORF">LAS9267_00225</name>
</gene>
<dbReference type="AlphaFoldDB" id="A0AAE8J3H3"/>
<organism evidence="1 2">
    <name type="scientific">Latilactobacillus sakei</name>
    <name type="common">Lactobacillus sakei</name>
    <dbReference type="NCBI Taxonomy" id="1599"/>
    <lineage>
        <taxon>Bacteria</taxon>
        <taxon>Bacillati</taxon>
        <taxon>Bacillota</taxon>
        <taxon>Bacilli</taxon>
        <taxon>Lactobacillales</taxon>
        <taxon>Lactobacillaceae</taxon>
        <taxon>Latilactobacillus</taxon>
    </lineage>
</organism>